<dbReference type="PROSITE" id="PS51294">
    <property type="entry name" value="HTH_MYB"/>
    <property type="match status" value="2"/>
</dbReference>
<comment type="caution">
    <text evidence="6">The sequence shown here is derived from an EMBL/GenBank/DDBJ whole genome shotgun (WGS) entry which is preliminary data.</text>
</comment>
<feature type="region of interest" description="Disordered" evidence="3">
    <location>
        <begin position="53"/>
        <end position="86"/>
    </location>
</feature>
<dbReference type="PROSITE" id="PS50090">
    <property type="entry name" value="MYB_LIKE"/>
    <property type="match status" value="2"/>
</dbReference>
<dbReference type="PANTHER" id="PTHR45614:SF25">
    <property type="entry name" value="MYB PROTEIN"/>
    <property type="match status" value="1"/>
</dbReference>
<evidence type="ECO:0000256" key="1">
    <source>
        <dbReference type="ARBA" id="ARBA00022737"/>
    </source>
</evidence>
<dbReference type="EMBL" id="VWRR01000002">
    <property type="protein sequence ID" value="KAF6004899.1"/>
    <property type="molecule type" value="Genomic_DNA"/>
</dbReference>
<keyword evidence="2" id="KW-0238">DNA-binding</keyword>
<name>A0A7J7IQ93_9RHOD</name>
<evidence type="ECO:0000259" key="4">
    <source>
        <dbReference type="PROSITE" id="PS50090"/>
    </source>
</evidence>
<dbReference type="Proteomes" id="UP000530660">
    <property type="component" value="Unassembled WGS sequence"/>
</dbReference>
<proteinExistence type="predicted"/>
<feature type="domain" description="Myb-like" evidence="4">
    <location>
        <begin position="255"/>
        <end position="306"/>
    </location>
</feature>
<evidence type="ECO:0000313" key="7">
    <source>
        <dbReference type="Proteomes" id="UP000530660"/>
    </source>
</evidence>
<dbReference type="Pfam" id="PF00249">
    <property type="entry name" value="Myb_DNA-binding"/>
    <property type="match status" value="2"/>
</dbReference>
<evidence type="ECO:0000313" key="6">
    <source>
        <dbReference type="EMBL" id="KAF6004899.1"/>
    </source>
</evidence>
<organism evidence="6 7">
    <name type="scientific">Cyanidiococcus yangmingshanensis</name>
    <dbReference type="NCBI Taxonomy" id="2690220"/>
    <lineage>
        <taxon>Eukaryota</taxon>
        <taxon>Rhodophyta</taxon>
        <taxon>Bangiophyceae</taxon>
        <taxon>Cyanidiales</taxon>
        <taxon>Cyanidiaceae</taxon>
        <taxon>Cyanidiococcus</taxon>
    </lineage>
</organism>
<dbReference type="GO" id="GO:0000981">
    <property type="term" value="F:DNA-binding transcription factor activity, RNA polymerase II-specific"/>
    <property type="evidence" value="ECO:0007669"/>
    <property type="project" value="TreeGrafter"/>
</dbReference>
<feature type="compositionally biased region" description="Basic and acidic residues" evidence="3">
    <location>
        <begin position="125"/>
        <end position="139"/>
    </location>
</feature>
<feature type="domain" description="HTH myb-type" evidence="5">
    <location>
        <begin position="312"/>
        <end position="361"/>
    </location>
</feature>
<reference evidence="6 7" key="1">
    <citation type="journal article" date="2020" name="J. Phycol.">
        <title>Comparative genome analysis reveals Cyanidiococcus gen. nov., a new extremophilic red algal genus sister to Cyanidioschyzon (Cyanidioschyzonaceae, Rhodophyta).</title>
        <authorList>
            <person name="Liu S.-L."/>
            <person name="Chiang Y.-R."/>
            <person name="Yoon H.S."/>
            <person name="Fu H.-Y."/>
        </authorList>
    </citation>
    <scope>NUCLEOTIDE SEQUENCE [LARGE SCALE GENOMIC DNA]</scope>
    <source>
        <strain evidence="6 7">THAL066</strain>
    </source>
</reference>
<evidence type="ECO:0000256" key="3">
    <source>
        <dbReference type="SAM" id="MobiDB-lite"/>
    </source>
</evidence>
<dbReference type="SUPFAM" id="SSF46689">
    <property type="entry name" value="Homeodomain-like"/>
    <property type="match status" value="1"/>
</dbReference>
<gene>
    <name evidence="6" type="primary">MYB70</name>
    <name evidence="6" type="ORF">F1559_003812</name>
</gene>
<dbReference type="InterPro" id="IPR009057">
    <property type="entry name" value="Homeodomain-like_sf"/>
</dbReference>
<feature type="region of interest" description="Disordered" evidence="3">
    <location>
        <begin position="223"/>
        <end position="263"/>
    </location>
</feature>
<dbReference type="Gene3D" id="1.10.10.60">
    <property type="entry name" value="Homeodomain-like"/>
    <property type="match status" value="2"/>
</dbReference>
<dbReference type="InterPro" id="IPR050560">
    <property type="entry name" value="MYB_TF"/>
</dbReference>
<feature type="region of interest" description="Disordered" evidence="3">
    <location>
        <begin position="110"/>
        <end position="197"/>
    </location>
</feature>
<dbReference type="GO" id="GO:0000978">
    <property type="term" value="F:RNA polymerase II cis-regulatory region sequence-specific DNA binding"/>
    <property type="evidence" value="ECO:0007669"/>
    <property type="project" value="TreeGrafter"/>
</dbReference>
<dbReference type="InterPro" id="IPR001005">
    <property type="entry name" value="SANT/Myb"/>
</dbReference>
<dbReference type="AlphaFoldDB" id="A0A7J7IQ93"/>
<dbReference type="SMART" id="SM00717">
    <property type="entry name" value="SANT"/>
    <property type="match status" value="2"/>
</dbReference>
<feature type="domain" description="Myb-like" evidence="4">
    <location>
        <begin position="307"/>
        <end position="357"/>
    </location>
</feature>
<dbReference type="GO" id="GO:0005634">
    <property type="term" value="C:nucleus"/>
    <property type="evidence" value="ECO:0007669"/>
    <property type="project" value="TreeGrafter"/>
</dbReference>
<dbReference type="FunFam" id="1.10.10.60:FF:000010">
    <property type="entry name" value="Transcriptional activator Myb isoform A"/>
    <property type="match status" value="1"/>
</dbReference>
<evidence type="ECO:0000256" key="2">
    <source>
        <dbReference type="ARBA" id="ARBA00023125"/>
    </source>
</evidence>
<feature type="domain" description="HTH myb-type" evidence="5">
    <location>
        <begin position="259"/>
        <end position="310"/>
    </location>
</feature>
<dbReference type="PANTHER" id="PTHR45614">
    <property type="entry name" value="MYB PROTEIN-RELATED"/>
    <property type="match status" value="1"/>
</dbReference>
<keyword evidence="7" id="KW-1185">Reference proteome</keyword>
<dbReference type="InterPro" id="IPR017930">
    <property type="entry name" value="Myb_dom"/>
</dbReference>
<sequence>MRDLKPSTEEDTLHAETLGACVGVPPATERSWSRFSGVDLLLWAAALSESRLASQSVQREHSKVAGGLGSVGERSGDRATGETTAAGLPWVTVSPAANSDGVVFGAGAANPGFTRTSETAASGAGDDKRRRLELDRTQPERNTFSQRDTRDNVPVLHSPISGSDTPRSGIPEGSLLGSASEAFTMGSPRPSSSAIVQPEPVPLWSCWAAGEDPRVWPDVISRVSTESKRSSPDMGATSSHRNQGPRAPSGVRHVERKDVKGPWRPDEDDLLRALVEKMGPRRWSLIAEHIPGRTGKQARERWLNQLSPQICKRPWTPEEDRIILSAHARLGNRWSEIARVLQGRTDNAVKNRFNSFIRKAQAERSQTTKRHVRDHARDSLVGHEIVPVIASETSVAELPTGALEMNAPAPSTAL</sequence>
<protein>
    <submittedName>
        <fullName evidence="6">Myblike DNAbinding domain containing protein</fullName>
    </submittedName>
</protein>
<feature type="compositionally biased region" description="Basic and acidic residues" evidence="3">
    <location>
        <begin position="252"/>
        <end position="263"/>
    </location>
</feature>
<dbReference type="CDD" id="cd00167">
    <property type="entry name" value="SANT"/>
    <property type="match status" value="2"/>
</dbReference>
<keyword evidence="1" id="KW-0677">Repeat</keyword>
<evidence type="ECO:0000259" key="5">
    <source>
        <dbReference type="PROSITE" id="PS51294"/>
    </source>
</evidence>
<dbReference type="OrthoDB" id="5461at2759"/>
<accession>A0A7J7IQ93</accession>